<proteinExistence type="predicted"/>
<dbReference type="Proteomes" id="UP001165060">
    <property type="component" value="Unassembled WGS sequence"/>
</dbReference>
<accession>A0ABQ6M435</accession>
<keyword evidence="2" id="KW-1185">Reference proteome</keyword>
<dbReference type="Gene3D" id="3.40.50.720">
    <property type="entry name" value="NAD(P)-binding Rossmann-like Domain"/>
    <property type="match status" value="1"/>
</dbReference>
<gene>
    <name evidence="1" type="ORF">TeGR_g9722</name>
</gene>
<evidence type="ECO:0000313" key="2">
    <source>
        <dbReference type="Proteomes" id="UP001165060"/>
    </source>
</evidence>
<dbReference type="InterPro" id="IPR035985">
    <property type="entry name" value="Ubiquitin-activating_enz"/>
</dbReference>
<evidence type="ECO:0008006" key="3">
    <source>
        <dbReference type="Google" id="ProtNLM"/>
    </source>
</evidence>
<comment type="caution">
    <text evidence="1">The sequence shown here is derived from an EMBL/GenBank/DDBJ whole genome shotgun (WGS) entry which is preliminary data.</text>
</comment>
<evidence type="ECO:0000313" key="1">
    <source>
        <dbReference type="EMBL" id="GMI19131.1"/>
    </source>
</evidence>
<sequence length="326" mass="33485">MATSSPTSDQIYDRQIRLWGASAQARLLSATVHVLHVSGSLSELSKNLVLAGVSVVLVEVSPAPVTRGDVAANLLLRAGDEGAPSAAALCRDRLLPMNLSGSVSLASHATLAGYIDSLPGAAPSVVAASGLGFGGLAELAEALPAGTSLVVADSLGPCALSLHFLRDPAGEPGRFKYTPDDVNGKEQGEEEEEFPGVGEVLAIEDYAELKGRWGPVSPIFVAWACLHSHPSYPSFPPTFDFPSHARSFLSSRSLPPDFLGGGAELAAMFACHGSPPPPAASAVFGGVLGQEVIKAISGKGKPAGNVLTYDAVTGQCGESRVPPKNK</sequence>
<dbReference type="SUPFAM" id="SSF69572">
    <property type="entry name" value="Activating enzymes of the ubiquitin-like proteins"/>
    <property type="match status" value="2"/>
</dbReference>
<reference evidence="1 2" key="1">
    <citation type="journal article" date="2023" name="Commun. Biol.">
        <title>Genome analysis of Parmales, the sister group of diatoms, reveals the evolutionary specialization of diatoms from phago-mixotrophs to photoautotrophs.</title>
        <authorList>
            <person name="Ban H."/>
            <person name="Sato S."/>
            <person name="Yoshikawa S."/>
            <person name="Yamada K."/>
            <person name="Nakamura Y."/>
            <person name="Ichinomiya M."/>
            <person name="Sato N."/>
            <person name="Blanc-Mathieu R."/>
            <person name="Endo H."/>
            <person name="Kuwata A."/>
            <person name="Ogata H."/>
        </authorList>
    </citation>
    <scope>NUCLEOTIDE SEQUENCE [LARGE SCALE GENOMIC DNA]</scope>
</reference>
<dbReference type="EMBL" id="BRYB01001140">
    <property type="protein sequence ID" value="GMI19131.1"/>
    <property type="molecule type" value="Genomic_DNA"/>
</dbReference>
<name>A0ABQ6M435_9STRA</name>
<protein>
    <recommendedName>
        <fullName evidence="3">THIF-type NAD/FAD binding fold domain-containing protein</fullName>
    </recommendedName>
</protein>
<organism evidence="1 2">
    <name type="scientific">Tetraparma gracilis</name>
    <dbReference type="NCBI Taxonomy" id="2962635"/>
    <lineage>
        <taxon>Eukaryota</taxon>
        <taxon>Sar</taxon>
        <taxon>Stramenopiles</taxon>
        <taxon>Ochrophyta</taxon>
        <taxon>Bolidophyceae</taxon>
        <taxon>Parmales</taxon>
        <taxon>Triparmaceae</taxon>
        <taxon>Tetraparma</taxon>
    </lineage>
</organism>